<dbReference type="EC" id="2.7.13.3" evidence="2"/>
<dbReference type="Pfam" id="PF00072">
    <property type="entry name" value="Response_reg"/>
    <property type="match status" value="1"/>
</dbReference>
<dbReference type="InterPro" id="IPR005467">
    <property type="entry name" value="His_kinase_dom"/>
</dbReference>
<dbReference type="PRINTS" id="PR00344">
    <property type="entry name" value="BCTRLSENSOR"/>
</dbReference>
<gene>
    <name evidence="11" type="ORF">R3P38DRAFT_2952994</name>
</gene>
<feature type="region of interest" description="Disordered" evidence="7">
    <location>
        <begin position="588"/>
        <end position="615"/>
    </location>
</feature>
<dbReference type="CDD" id="cd00082">
    <property type="entry name" value="HisKA"/>
    <property type="match status" value="1"/>
</dbReference>
<dbReference type="PROSITE" id="PS50110">
    <property type="entry name" value="RESPONSE_REGULATORY"/>
    <property type="match status" value="1"/>
</dbReference>
<keyword evidence="12" id="KW-1185">Reference proteome</keyword>
<dbReference type="SMART" id="SM00448">
    <property type="entry name" value="REC"/>
    <property type="match status" value="1"/>
</dbReference>
<dbReference type="InterPro" id="IPR004358">
    <property type="entry name" value="Sig_transdc_His_kin-like_C"/>
</dbReference>
<evidence type="ECO:0000256" key="8">
    <source>
        <dbReference type="SAM" id="Phobius"/>
    </source>
</evidence>
<reference evidence="11 12" key="1">
    <citation type="journal article" date="2024" name="J Genomics">
        <title>Draft genome sequencing and assembly of Favolaschia claudopus CIRM-BRFM 2984 isolated from oak limbs.</title>
        <authorList>
            <person name="Navarro D."/>
            <person name="Drula E."/>
            <person name="Chaduli D."/>
            <person name="Cazenave R."/>
            <person name="Ahrendt S."/>
            <person name="Wang J."/>
            <person name="Lipzen A."/>
            <person name="Daum C."/>
            <person name="Barry K."/>
            <person name="Grigoriev I.V."/>
            <person name="Favel A."/>
            <person name="Rosso M.N."/>
            <person name="Martin F."/>
        </authorList>
    </citation>
    <scope>NUCLEOTIDE SEQUENCE [LARGE SCALE GENOMIC DNA]</scope>
    <source>
        <strain evidence="11 12">CIRM-BRFM 2984</strain>
    </source>
</reference>
<evidence type="ECO:0000259" key="10">
    <source>
        <dbReference type="PROSITE" id="PS50110"/>
    </source>
</evidence>
<dbReference type="SUPFAM" id="SSF47384">
    <property type="entry name" value="Homodimeric domain of signal transducing histidine kinase"/>
    <property type="match status" value="1"/>
</dbReference>
<accession>A0AAW0BH96</accession>
<comment type="catalytic activity">
    <reaction evidence="1">
        <text>ATP + protein L-histidine = ADP + protein N-phospho-L-histidine.</text>
        <dbReference type="EC" id="2.7.13.3"/>
    </reaction>
</comment>
<feature type="modified residue" description="4-aspartylphosphate" evidence="6">
    <location>
        <position position="1001"/>
    </location>
</feature>
<dbReference type="SUPFAM" id="SSF52172">
    <property type="entry name" value="CheY-like"/>
    <property type="match status" value="1"/>
</dbReference>
<feature type="compositionally biased region" description="Polar residues" evidence="7">
    <location>
        <begin position="853"/>
        <end position="863"/>
    </location>
</feature>
<dbReference type="PANTHER" id="PTHR43047">
    <property type="entry name" value="TWO-COMPONENT HISTIDINE PROTEIN KINASE"/>
    <property type="match status" value="1"/>
</dbReference>
<proteinExistence type="predicted"/>
<protein>
    <recommendedName>
        <fullName evidence="2">histidine kinase</fullName>
        <ecNumber evidence="2">2.7.13.3</ecNumber>
    </recommendedName>
</protein>
<dbReference type="Gene3D" id="3.40.50.2300">
    <property type="match status" value="1"/>
</dbReference>
<evidence type="ECO:0000256" key="7">
    <source>
        <dbReference type="SAM" id="MobiDB-lite"/>
    </source>
</evidence>
<evidence type="ECO:0000256" key="6">
    <source>
        <dbReference type="PROSITE-ProRule" id="PRU00169"/>
    </source>
</evidence>
<dbReference type="SUPFAM" id="SSF55874">
    <property type="entry name" value="ATPase domain of HSP90 chaperone/DNA topoisomerase II/histidine kinase"/>
    <property type="match status" value="1"/>
</dbReference>
<feature type="transmembrane region" description="Helical" evidence="8">
    <location>
        <begin position="206"/>
        <end position="223"/>
    </location>
</feature>
<dbReference type="GO" id="GO:0009927">
    <property type="term" value="F:histidine phosphotransfer kinase activity"/>
    <property type="evidence" value="ECO:0007669"/>
    <property type="project" value="TreeGrafter"/>
</dbReference>
<feature type="transmembrane region" description="Helical" evidence="8">
    <location>
        <begin position="235"/>
        <end position="256"/>
    </location>
</feature>
<evidence type="ECO:0000259" key="9">
    <source>
        <dbReference type="PROSITE" id="PS50109"/>
    </source>
</evidence>
<evidence type="ECO:0000256" key="2">
    <source>
        <dbReference type="ARBA" id="ARBA00012438"/>
    </source>
</evidence>
<evidence type="ECO:0000256" key="5">
    <source>
        <dbReference type="ARBA" id="ARBA00022777"/>
    </source>
</evidence>
<dbReference type="Pfam" id="PF02518">
    <property type="entry name" value="HATPase_c"/>
    <property type="match status" value="1"/>
</dbReference>
<feature type="transmembrane region" description="Helical" evidence="8">
    <location>
        <begin position="262"/>
        <end position="290"/>
    </location>
</feature>
<feature type="transmembrane region" description="Helical" evidence="8">
    <location>
        <begin position="330"/>
        <end position="348"/>
    </location>
</feature>
<keyword evidence="3 6" id="KW-0597">Phosphoprotein</keyword>
<dbReference type="Gene3D" id="1.10.287.130">
    <property type="match status" value="1"/>
</dbReference>
<sequence length="1080" mass="119650">MPLTFLAGSYSSSKWPSDLPMSPPSQRLKRGPSIGSCNSLQVELPVPAIQRTASEPRKSGPFRAVAERFSGLRSYVSRTLAPPYVPTPWIEYEVNDAVSPMTDKERHRFSDIDEVDEVVVDREWSDEFETESMSDVVESASSRREPSIPDADSVDLRLEGIWTFPPLAFLRTRLWPRFRNFYRPRFEDPAEEMLFQKETWSQSKRPSLWGSVFFVASCIVGLATIQKPIVLADKIFYYGISPFLSLPMLFMCAYNWPYDRPFFFQTWLCVLTWSWPIYDTIYAVLCGYYAKVTHHHPRLFTCGEKDFMATFYYTSALQAVALFGTSLKRLPATIGALAFLILTCAAIVPLRSDYIHNVFNFLIFEFVLLYMHSQKEMSSRKLFWLRMQLKVQYQRTRKAQVAERQAADSKRRLTSYVFHEVRVPLNTALLAVQNMAARPIAKDHEVEFSALEGSLSMMSKVLNDVLDFNRMDSGRLESLSRPYAFHKVLRSLFIPLRLAADARNLEFVTDLDMRIDEVARRAAYQFMDASPEAISQHLVDQPSGEGVMGMVVGDETRLRQIITNLASNACKFTPAGGKLTIVTRLVLPGPPTPPQSPMIKAPPSSSPRPPSSQLTTTALSLHNESMSAERKESATERIVVRIEVRDTGSGIPPKDMVECKLFSAFNQTEQGRQQGGKGTGLGLALVRQIVKLSGGRLGLRSKVGEGSTFWVELPLGVGRKALIPGTPGTPPPELATTTRFTLPLSPRPVHGPHPGSPGSGGTVAEMVDAATMAASQELTPRTRSSTALHGLMDQGVRPFELMLAKYDSHSPVPTRTLGDTLPGPEYYLPYFGLQSQPDLETDVEFKVPPALGQSDQGPSTPQFETPPLDSNPVADVVPLPPPPVQRQQSLGSVARAARPTYVPLPSPRTFTLDVTPTPSPPLAATGMRVLVVDDDALTRMLMTRMLERMGCRVTTAENGEVALHRIIGTPSPAPSVASTDPLSCEGGTLRLEPRFGVIFLDNQMPKLSGVKLVERLRVMGRTDFVVGVTGNALLTDQKEYLDAGADHVLTKPVLEASLRSMLLLADARKKTLQSQAETVL</sequence>
<dbReference type="GO" id="GO:0005886">
    <property type="term" value="C:plasma membrane"/>
    <property type="evidence" value="ECO:0007669"/>
    <property type="project" value="TreeGrafter"/>
</dbReference>
<keyword evidence="5" id="KW-0418">Kinase</keyword>
<dbReference type="PANTHER" id="PTHR43047:SF66">
    <property type="entry name" value="HISKA"/>
    <property type="match status" value="1"/>
</dbReference>
<dbReference type="Gene3D" id="3.30.565.10">
    <property type="entry name" value="Histidine kinase-like ATPase, C-terminal domain"/>
    <property type="match status" value="1"/>
</dbReference>
<feature type="region of interest" description="Disordered" evidence="7">
    <location>
        <begin position="848"/>
        <end position="873"/>
    </location>
</feature>
<evidence type="ECO:0000256" key="1">
    <source>
        <dbReference type="ARBA" id="ARBA00000085"/>
    </source>
</evidence>
<dbReference type="Pfam" id="PF00512">
    <property type="entry name" value="HisKA"/>
    <property type="match status" value="1"/>
</dbReference>
<dbReference type="InterPro" id="IPR003661">
    <property type="entry name" value="HisK_dim/P_dom"/>
</dbReference>
<comment type="caution">
    <text evidence="11">The sequence shown here is derived from an EMBL/GenBank/DDBJ whole genome shotgun (WGS) entry which is preliminary data.</text>
</comment>
<dbReference type="InterPro" id="IPR003594">
    <property type="entry name" value="HATPase_dom"/>
</dbReference>
<dbReference type="InterPro" id="IPR001789">
    <property type="entry name" value="Sig_transdc_resp-reg_receiver"/>
</dbReference>
<name>A0AAW0BH96_9AGAR</name>
<dbReference type="InterPro" id="IPR036890">
    <property type="entry name" value="HATPase_C_sf"/>
</dbReference>
<dbReference type="InterPro" id="IPR036097">
    <property type="entry name" value="HisK_dim/P_sf"/>
</dbReference>
<dbReference type="AlphaFoldDB" id="A0AAW0BH96"/>
<evidence type="ECO:0000256" key="3">
    <source>
        <dbReference type="ARBA" id="ARBA00022553"/>
    </source>
</evidence>
<dbReference type="CDD" id="cd17546">
    <property type="entry name" value="REC_hyHK_CKI1_RcsC-like"/>
    <property type="match status" value="1"/>
</dbReference>
<evidence type="ECO:0000313" key="11">
    <source>
        <dbReference type="EMBL" id="KAK7025155.1"/>
    </source>
</evidence>
<keyword evidence="8" id="KW-1133">Transmembrane helix</keyword>
<evidence type="ECO:0000256" key="4">
    <source>
        <dbReference type="ARBA" id="ARBA00022679"/>
    </source>
</evidence>
<keyword evidence="4" id="KW-0808">Transferase</keyword>
<keyword evidence="8" id="KW-0472">Membrane</keyword>
<dbReference type="GO" id="GO:0000155">
    <property type="term" value="F:phosphorelay sensor kinase activity"/>
    <property type="evidence" value="ECO:0007669"/>
    <property type="project" value="InterPro"/>
</dbReference>
<dbReference type="PROSITE" id="PS50109">
    <property type="entry name" value="HIS_KIN"/>
    <property type="match status" value="1"/>
</dbReference>
<feature type="domain" description="Response regulatory" evidence="10">
    <location>
        <begin position="928"/>
        <end position="1066"/>
    </location>
</feature>
<dbReference type="EMBL" id="JAWWNJ010000034">
    <property type="protein sequence ID" value="KAK7025155.1"/>
    <property type="molecule type" value="Genomic_DNA"/>
</dbReference>
<dbReference type="SMART" id="SM00388">
    <property type="entry name" value="HisKA"/>
    <property type="match status" value="1"/>
</dbReference>
<feature type="domain" description="Histidine kinase" evidence="9">
    <location>
        <begin position="416"/>
        <end position="717"/>
    </location>
</feature>
<feature type="region of interest" description="Disordered" evidence="7">
    <location>
        <begin position="1"/>
        <end position="33"/>
    </location>
</feature>
<dbReference type="InterPro" id="IPR011006">
    <property type="entry name" value="CheY-like_superfamily"/>
</dbReference>
<keyword evidence="8" id="KW-0812">Transmembrane</keyword>
<evidence type="ECO:0000313" key="12">
    <source>
        <dbReference type="Proteomes" id="UP001362999"/>
    </source>
</evidence>
<dbReference type="Proteomes" id="UP001362999">
    <property type="component" value="Unassembled WGS sequence"/>
</dbReference>
<organism evidence="11 12">
    <name type="scientific">Favolaschia claudopus</name>
    <dbReference type="NCBI Taxonomy" id="2862362"/>
    <lineage>
        <taxon>Eukaryota</taxon>
        <taxon>Fungi</taxon>
        <taxon>Dikarya</taxon>
        <taxon>Basidiomycota</taxon>
        <taxon>Agaricomycotina</taxon>
        <taxon>Agaricomycetes</taxon>
        <taxon>Agaricomycetidae</taxon>
        <taxon>Agaricales</taxon>
        <taxon>Marasmiineae</taxon>
        <taxon>Mycenaceae</taxon>
        <taxon>Favolaschia</taxon>
    </lineage>
</organism>
<dbReference type="SMART" id="SM00387">
    <property type="entry name" value="HATPase_c"/>
    <property type="match status" value="1"/>
</dbReference>